<feature type="compositionally biased region" description="Low complexity" evidence="1">
    <location>
        <begin position="421"/>
        <end position="432"/>
    </location>
</feature>
<feature type="compositionally biased region" description="Polar residues" evidence="1">
    <location>
        <begin position="271"/>
        <end position="284"/>
    </location>
</feature>
<protein>
    <submittedName>
        <fullName evidence="2">Uncharacterized protein</fullName>
    </submittedName>
</protein>
<dbReference type="Proteomes" id="UP000006790">
    <property type="component" value="Chromosome 7"/>
</dbReference>
<feature type="region of interest" description="Disordered" evidence="1">
    <location>
        <begin position="487"/>
        <end position="825"/>
    </location>
</feature>
<reference evidence="3" key="1">
    <citation type="journal article" date="2012" name="G3 (Bethesda)">
        <title>Pichia sorbitophila, an interspecies yeast hybrid reveals early steps of genome resolution following polyploidization.</title>
        <authorList>
            <person name="Leh Louis V."/>
            <person name="Despons L."/>
            <person name="Friedrich A."/>
            <person name="Martin T."/>
            <person name="Durrens P."/>
            <person name="Casaregola S."/>
            <person name="Neuveglise C."/>
            <person name="Fairhead C."/>
            <person name="Marck C."/>
            <person name="Cruz J.A."/>
            <person name="Straub M.L."/>
            <person name="Kugler V."/>
            <person name="Sacerdot C."/>
            <person name="Uzunov Z."/>
            <person name="Thierry A."/>
            <person name="Weiss S."/>
            <person name="Bleykasten C."/>
            <person name="De Montigny J."/>
            <person name="Jacques N."/>
            <person name="Jung P."/>
            <person name="Lemaire M."/>
            <person name="Mallet S."/>
            <person name="Morel G."/>
            <person name="Richard G.F."/>
            <person name="Sarkar A."/>
            <person name="Savel G."/>
            <person name="Schacherer J."/>
            <person name="Seret M.L."/>
            <person name="Talla E."/>
            <person name="Samson G."/>
            <person name="Jubin C."/>
            <person name="Poulain J."/>
            <person name="Vacherie B."/>
            <person name="Barbe V."/>
            <person name="Pelletier E."/>
            <person name="Sherman D.J."/>
            <person name="Westhof E."/>
            <person name="Weissenbach J."/>
            <person name="Baret P.V."/>
            <person name="Wincker P."/>
            <person name="Gaillardin C."/>
            <person name="Dujon B."/>
            <person name="Souciet J.L."/>
        </authorList>
    </citation>
    <scope>NUCLEOTIDE SEQUENCE [LARGE SCALE GENOMIC DNA]</scope>
    <source>
        <strain evidence="3">CBS 270.75 / DBVPG 7215 / KCTC 17166 / NRRL Y-17582</strain>
    </source>
</reference>
<dbReference type="HOGENOM" id="CLU_018639_0_0_1"/>
<feature type="compositionally biased region" description="Low complexity" evidence="1">
    <location>
        <begin position="674"/>
        <end position="687"/>
    </location>
</feature>
<evidence type="ECO:0000313" key="2">
    <source>
        <dbReference type="EMBL" id="AET41222.1"/>
    </source>
</evidence>
<feature type="compositionally biased region" description="Polar residues" evidence="1">
    <location>
        <begin position="790"/>
        <end position="800"/>
    </location>
</feature>
<feature type="region of interest" description="Disordered" evidence="1">
    <location>
        <begin position="185"/>
        <end position="293"/>
    </location>
</feature>
<dbReference type="KEGG" id="erc:Ecym_7396"/>
<evidence type="ECO:0000256" key="1">
    <source>
        <dbReference type="SAM" id="MobiDB-lite"/>
    </source>
</evidence>
<feature type="compositionally biased region" description="Polar residues" evidence="1">
    <location>
        <begin position="68"/>
        <end position="80"/>
    </location>
</feature>
<organism evidence="2 3">
    <name type="scientific">Eremothecium cymbalariae (strain CBS 270.75 / DBVPG 7215 / KCTC 17166 / NRRL Y-17582)</name>
    <name type="common">Yeast</name>
    <dbReference type="NCBI Taxonomy" id="931890"/>
    <lineage>
        <taxon>Eukaryota</taxon>
        <taxon>Fungi</taxon>
        <taxon>Dikarya</taxon>
        <taxon>Ascomycota</taxon>
        <taxon>Saccharomycotina</taxon>
        <taxon>Saccharomycetes</taxon>
        <taxon>Saccharomycetales</taxon>
        <taxon>Saccharomycetaceae</taxon>
        <taxon>Eremothecium</taxon>
    </lineage>
</organism>
<dbReference type="InParanoid" id="G8JWK7"/>
<evidence type="ECO:0000313" key="3">
    <source>
        <dbReference type="Proteomes" id="UP000006790"/>
    </source>
</evidence>
<dbReference type="EMBL" id="CP002503">
    <property type="protein sequence ID" value="AET41222.1"/>
    <property type="molecule type" value="Genomic_DNA"/>
</dbReference>
<feature type="compositionally biased region" description="Basic residues" evidence="1">
    <location>
        <begin position="703"/>
        <end position="714"/>
    </location>
</feature>
<dbReference type="eggNOG" id="ENOG502S0GH">
    <property type="taxonomic scope" value="Eukaryota"/>
</dbReference>
<feature type="region of interest" description="Disordered" evidence="1">
    <location>
        <begin position="344"/>
        <end position="392"/>
    </location>
</feature>
<dbReference type="AlphaFoldDB" id="G8JWK7"/>
<name>G8JWK7_ERECY</name>
<feature type="compositionally biased region" description="Polar residues" evidence="1">
    <location>
        <begin position="509"/>
        <end position="519"/>
    </location>
</feature>
<feature type="compositionally biased region" description="Polar residues" evidence="1">
    <location>
        <begin position="719"/>
        <end position="728"/>
    </location>
</feature>
<proteinExistence type="predicted"/>
<feature type="region of interest" description="Disordered" evidence="1">
    <location>
        <begin position="417"/>
        <end position="453"/>
    </location>
</feature>
<dbReference type="OrthoDB" id="4085524at2759"/>
<keyword evidence="3" id="KW-1185">Reference proteome</keyword>
<accession>G8JWK7</accession>
<dbReference type="GeneID" id="11469770"/>
<feature type="region of interest" description="Disordered" evidence="1">
    <location>
        <begin position="57"/>
        <end position="84"/>
    </location>
</feature>
<dbReference type="STRING" id="931890.G8JWK7"/>
<feature type="compositionally biased region" description="Polar residues" evidence="1">
    <location>
        <begin position="190"/>
        <end position="215"/>
    </location>
</feature>
<dbReference type="OMA" id="HEPQKAR"/>
<dbReference type="FunCoup" id="G8JWK7">
    <property type="interactions" value="82"/>
</dbReference>
<feature type="compositionally biased region" description="Polar residues" evidence="1">
    <location>
        <begin position="347"/>
        <end position="364"/>
    </location>
</feature>
<gene>
    <name evidence="2" type="ordered locus">Ecym_7396</name>
</gene>
<feature type="compositionally biased region" description="Polar residues" evidence="1">
    <location>
        <begin position="487"/>
        <end position="498"/>
    </location>
</feature>
<sequence length="825" mass="88331">MFHKSRKVRETKEVDAGAMAAASAIAKAMNSSGTSIDGSMLPRYNSISRGKALPRTVGSGAQSGLVGSPSTRLKSMSNVSRRGGGSKAKLLRRYSECLDTDVQFKEFGGVEVAGVLKEVPQGIHIGGSEQGGRMVAKYIPSPRGLVKVMVPAVSKSSITASSGSLQKPSSLRNGSTSNRQLLQKKLGTIRQGSPLKQSTLTRSSISSNEPASDTNVDCKPSEYHDAMTGSPPSCRKGCQSAAGSHTSPKKTGDKGFENRIAVENIVPYQLDDTSSGTNFKPSESNGKDAGKASPSLLDRAATLEEKIVKAEAEVQRSFVQPHSDEELKMGRNFDQVLDENLYVTPDTPLSHTRSETSPIGTHTTRSAREGNEEPSVNTTKGHSEGASSIEPGVTMAQCLRSTIPYLKSAANFDQVDHKRSSSTNSNSVFESSQVEHSASPHPMKSALKKSSRSGSVNLYDKGTTYNNPAANGAYLSLTTAENTRLNARVSNENLSRKSSSMREAVHKSSIYSGRSQTSEPGKKLPVRKGNRQNNTNLSPIKQEPPARSKSRPVSKKISATKKPTQPKSETPKVESSGLYPIQPPKKSSFERERPQNKNLGFKNLSLRNGTIEDPWMQPDPASSDGRENSGSSQKLKTLPPSVAESSAKQVLLPVTGEGWKSRFTDSDSDEDESPPFSSNSVSTQPSSQRDSPTGHAGFSLFKNHNKSSKQKGSMKSKIATGNSKNNAKASGGQQSGSVASEAKINHLALRRSNEYHSQPRGPSFDISDAPPLPTHMDVKKASPTRKFRVSSVTSRKSATSESKKPGLGGKIKQLFDKKGKGNGKA</sequence>
<feature type="region of interest" description="Disordered" evidence="1">
    <location>
        <begin position="157"/>
        <end position="176"/>
    </location>
</feature>
<dbReference type="RefSeq" id="XP_003648039.1">
    <property type="nucleotide sequence ID" value="XM_003647991.1"/>
</dbReference>